<sequence length="117" mass="13475">MSDDKKKLDLGPGMSYEDYLRFREEHHLDPKAAAEIEREVKKSRLLDHAYAELSVETDDLAPPRPDDAGWAALERIWAKASELNVDETELERDIRDEIAAVRRERRARKGNPSSSEE</sequence>
<name>A0ABT9XLT3_9BACL</name>
<reference evidence="1 2" key="1">
    <citation type="submission" date="2023-07" db="EMBL/GenBank/DDBJ databases">
        <title>Genomic Encyclopedia of Type Strains, Phase IV (KMG-IV): sequencing the most valuable type-strain genomes for metagenomic binning, comparative biology and taxonomic classification.</title>
        <authorList>
            <person name="Goeker M."/>
        </authorList>
    </citation>
    <scope>NUCLEOTIDE SEQUENCE [LARGE SCALE GENOMIC DNA]</scope>
    <source>
        <strain evidence="1 2">DSM 4006</strain>
    </source>
</reference>
<gene>
    <name evidence="1" type="ORF">J2S03_003143</name>
</gene>
<evidence type="ECO:0000313" key="2">
    <source>
        <dbReference type="Proteomes" id="UP001232973"/>
    </source>
</evidence>
<dbReference type="Proteomes" id="UP001232973">
    <property type="component" value="Unassembled WGS sequence"/>
</dbReference>
<comment type="caution">
    <text evidence="1">The sequence shown here is derived from an EMBL/GenBank/DDBJ whole genome shotgun (WGS) entry which is preliminary data.</text>
</comment>
<protein>
    <submittedName>
        <fullName evidence="1">Uncharacterized protein</fullName>
    </submittedName>
</protein>
<evidence type="ECO:0000313" key="1">
    <source>
        <dbReference type="EMBL" id="MDQ0191274.1"/>
    </source>
</evidence>
<dbReference type="EMBL" id="JAUSTP010000036">
    <property type="protein sequence ID" value="MDQ0191274.1"/>
    <property type="molecule type" value="Genomic_DNA"/>
</dbReference>
<keyword evidence="2" id="KW-1185">Reference proteome</keyword>
<dbReference type="RefSeq" id="WP_274455124.1">
    <property type="nucleotide sequence ID" value="NZ_CP067097.1"/>
</dbReference>
<proteinExistence type="predicted"/>
<organism evidence="1 2">
    <name type="scientific">Alicyclobacillus cycloheptanicus</name>
    <dbReference type="NCBI Taxonomy" id="1457"/>
    <lineage>
        <taxon>Bacteria</taxon>
        <taxon>Bacillati</taxon>
        <taxon>Bacillota</taxon>
        <taxon>Bacilli</taxon>
        <taxon>Bacillales</taxon>
        <taxon>Alicyclobacillaceae</taxon>
        <taxon>Alicyclobacillus</taxon>
    </lineage>
</organism>
<accession>A0ABT9XLT3</accession>